<keyword evidence="2" id="KW-0732">Signal</keyword>
<dbReference type="AlphaFoldDB" id="A0A9P9F101"/>
<dbReference type="OrthoDB" id="5150382at2759"/>
<dbReference type="EMBL" id="JAGMUU010000005">
    <property type="protein sequence ID" value="KAH7152493.1"/>
    <property type="molecule type" value="Genomic_DNA"/>
</dbReference>
<evidence type="ECO:0000256" key="1">
    <source>
        <dbReference type="SAM" id="MobiDB-lite"/>
    </source>
</evidence>
<organism evidence="3 4">
    <name type="scientific">Dactylonectria estremocensis</name>
    <dbReference type="NCBI Taxonomy" id="1079267"/>
    <lineage>
        <taxon>Eukaryota</taxon>
        <taxon>Fungi</taxon>
        <taxon>Dikarya</taxon>
        <taxon>Ascomycota</taxon>
        <taxon>Pezizomycotina</taxon>
        <taxon>Sordariomycetes</taxon>
        <taxon>Hypocreomycetidae</taxon>
        <taxon>Hypocreales</taxon>
        <taxon>Nectriaceae</taxon>
        <taxon>Dactylonectria</taxon>
    </lineage>
</organism>
<protein>
    <submittedName>
        <fullName evidence="3">Uncharacterized protein</fullName>
    </submittedName>
</protein>
<comment type="caution">
    <text evidence="3">The sequence shown here is derived from an EMBL/GenBank/DDBJ whole genome shotgun (WGS) entry which is preliminary data.</text>
</comment>
<feature type="compositionally biased region" description="Basic residues" evidence="1">
    <location>
        <begin position="40"/>
        <end position="136"/>
    </location>
</feature>
<evidence type="ECO:0000313" key="4">
    <source>
        <dbReference type="Proteomes" id="UP000717696"/>
    </source>
</evidence>
<accession>A0A9P9F101</accession>
<proteinExistence type="predicted"/>
<sequence>MRLSVAFAALCAIPALSLATGQVDRRDPSVERNHVLIHGHAGSHHHHGHHHGYPPKWPHHKQPHPYHHHEEHKHKHKHPKLPCHKEHKRPKCHKGCKKPHCQHVHKHPHHPHHPHHAHHHAHLPHHHHKEHHHKEHKHVEDKALTVHVVCDKLNCLATKIDDIAHFIKGLECGYDDKCWKKVKDALYELEFELDIFDTKIDKSDLSKCFTCTEESKIACCYHTYADALIRLLRLIKHKSEHLDGEIDKYVLTAVNSLRAADSTFVYELGRRSYCEGELKRIMLKQGAVDGTTQGSIHEAFSKFIFTPLITGEHFKDHKHHGHHEHRHRQ</sequence>
<evidence type="ECO:0000256" key="2">
    <source>
        <dbReference type="SAM" id="SignalP"/>
    </source>
</evidence>
<name>A0A9P9F101_9HYPO</name>
<feature type="region of interest" description="Disordered" evidence="1">
    <location>
        <begin position="40"/>
        <end position="138"/>
    </location>
</feature>
<reference evidence="3" key="1">
    <citation type="journal article" date="2021" name="Nat. Commun.">
        <title>Genetic determinants of endophytism in the Arabidopsis root mycobiome.</title>
        <authorList>
            <person name="Mesny F."/>
            <person name="Miyauchi S."/>
            <person name="Thiergart T."/>
            <person name="Pickel B."/>
            <person name="Atanasova L."/>
            <person name="Karlsson M."/>
            <person name="Huettel B."/>
            <person name="Barry K.W."/>
            <person name="Haridas S."/>
            <person name="Chen C."/>
            <person name="Bauer D."/>
            <person name="Andreopoulos W."/>
            <person name="Pangilinan J."/>
            <person name="LaButti K."/>
            <person name="Riley R."/>
            <person name="Lipzen A."/>
            <person name="Clum A."/>
            <person name="Drula E."/>
            <person name="Henrissat B."/>
            <person name="Kohler A."/>
            <person name="Grigoriev I.V."/>
            <person name="Martin F.M."/>
            <person name="Hacquard S."/>
        </authorList>
    </citation>
    <scope>NUCLEOTIDE SEQUENCE</scope>
    <source>
        <strain evidence="3">MPI-CAGE-AT-0021</strain>
    </source>
</reference>
<gene>
    <name evidence="3" type="ORF">B0J13DRAFT_620047</name>
</gene>
<keyword evidence="4" id="KW-1185">Reference proteome</keyword>
<dbReference type="Proteomes" id="UP000717696">
    <property type="component" value="Unassembled WGS sequence"/>
</dbReference>
<feature type="chain" id="PRO_5040116796" evidence="2">
    <location>
        <begin position="20"/>
        <end position="329"/>
    </location>
</feature>
<feature type="signal peptide" evidence="2">
    <location>
        <begin position="1"/>
        <end position="19"/>
    </location>
</feature>
<evidence type="ECO:0000313" key="3">
    <source>
        <dbReference type="EMBL" id="KAH7152493.1"/>
    </source>
</evidence>